<organism evidence="2">
    <name type="scientific">Delia platura</name>
    <dbReference type="NCBI Taxonomy" id="81723"/>
    <lineage>
        <taxon>Eukaryota</taxon>
        <taxon>Metazoa</taxon>
        <taxon>Ecdysozoa</taxon>
        <taxon>Arthropoda</taxon>
        <taxon>Hexapoda</taxon>
        <taxon>Insecta</taxon>
        <taxon>Pterygota</taxon>
        <taxon>Neoptera</taxon>
        <taxon>Endopterygota</taxon>
        <taxon>Diptera</taxon>
        <taxon>Brachycera</taxon>
        <taxon>Muscomorpha</taxon>
        <taxon>Muscoidea</taxon>
        <taxon>Anthomyiidae</taxon>
        <taxon>Anthomyiinae</taxon>
        <taxon>Delia</taxon>
    </lineage>
</organism>
<accession>A0A0P0UWD5</accession>
<proteinExistence type="evidence at transcript level"/>
<gene>
    <name evidence="2" type="primary">DplaOBP14</name>
</gene>
<feature type="signal peptide" evidence="1">
    <location>
        <begin position="1"/>
        <end position="18"/>
    </location>
</feature>
<keyword evidence="1" id="KW-0732">Signal</keyword>
<dbReference type="SMART" id="SM00708">
    <property type="entry name" value="PhBP"/>
    <property type="match status" value="1"/>
</dbReference>
<feature type="chain" id="PRO_5006056096" evidence="1">
    <location>
        <begin position="19"/>
        <end position="148"/>
    </location>
</feature>
<dbReference type="SUPFAM" id="SSF47565">
    <property type="entry name" value="Insect pheromone/odorant-binding proteins"/>
    <property type="match status" value="1"/>
</dbReference>
<evidence type="ECO:0000256" key="1">
    <source>
        <dbReference type="SAM" id="SignalP"/>
    </source>
</evidence>
<dbReference type="InterPro" id="IPR036728">
    <property type="entry name" value="PBP_GOBP_sf"/>
</dbReference>
<dbReference type="GO" id="GO:0005549">
    <property type="term" value="F:odorant binding"/>
    <property type="evidence" value="ECO:0007669"/>
    <property type="project" value="InterPro"/>
</dbReference>
<dbReference type="Gene3D" id="1.10.238.20">
    <property type="entry name" value="Pheromone/general odorant binding protein domain"/>
    <property type="match status" value="1"/>
</dbReference>
<dbReference type="CDD" id="cd23992">
    <property type="entry name" value="PBP_GOBP"/>
    <property type="match status" value="1"/>
</dbReference>
<dbReference type="Pfam" id="PF01395">
    <property type="entry name" value="PBP_GOBP"/>
    <property type="match status" value="1"/>
</dbReference>
<sequence length="148" mass="16824">MKIFVIICLIVCIDNTLQQSLDGLMEIVKASVENCYEDEANTKKIEVTEAGFEDIANGSRDAVRNAKCIRYCIMKKHNLFSPDNSLNESEIIPFFAYLFNNSIDNNHLKSIIAECNDVIVKENDRCERSYMANSCILQKLNESGMKDI</sequence>
<protein>
    <submittedName>
        <fullName evidence="2">Odorant-binding protein 14</fullName>
    </submittedName>
</protein>
<name>A0A0P0UWD5_9MUSC</name>
<dbReference type="EMBL" id="LC042119">
    <property type="protein sequence ID" value="BAS69453.1"/>
    <property type="molecule type" value="mRNA"/>
</dbReference>
<reference evidence="2" key="1">
    <citation type="submission" date="2015-04" db="EMBL/GenBank/DDBJ databases">
        <title>The repertoire of odorant-binding proteins was not affected by host specialization in two Delia species (Diptera: Anthomyiidae).</title>
        <authorList>
            <person name="Matsuo T."/>
            <person name="Ohta S."/>
            <person name="Seto Y."/>
            <person name="Tamura K."/>
            <person name="Ishikawa Y."/>
        </authorList>
    </citation>
    <scope>NUCLEOTIDE SEQUENCE</scope>
    <source>
        <tissue evidence="2">Antenna</tissue>
    </source>
</reference>
<dbReference type="InterPro" id="IPR006170">
    <property type="entry name" value="PBP/GOBP"/>
</dbReference>
<dbReference type="AlphaFoldDB" id="A0A0P0UWD5"/>
<evidence type="ECO:0000313" key="2">
    <source>
        <dbReference type="EMBL" id="BAS69453.1"/>
    </source>
</evidence>